<evidence type="ECO:0008006" key="5">
    <source>
        <dbReference type="Google" id="ProtNLM"/>
    </source>
</evidence>
<name>A1WYJ8_HALHL</name>
<gene>
    <name evidence="3" type="ordered locus">Hhal_1996</name>
</gene>
<dbReference type="KEGG" id="hha:Hhal_1996"/>
<evidence type="ECO:0000313" key="4">
    <source>
        <dbReference type="Proteomes" id="UP000000647"/>
    </source>
</evidence>
<sequence length="228" mass="24442">MGLIGKGDKSKSRGPGTTVICDGTRLVGELTLESNLHLDGQIKGTIVSDHDVSIGHTGRFEGNIKAHRLLVSGYVEGVIDCASLEIVAEGRVFGELHSDDFIIEAGGQFLGESHPRREVPLAALQHEGSQASQLTGPAQPESDSEATPHPDPAAGAATRAEPEADPPQPERPDPAPRQHAEPPPDDASGTTDEPTPDPEDEPEQEADSEQEPSRHFRPQPRQTFWGRR</sequence>
<dbReference type="STRING" id="349124.Hhal_1996"/>
<comment type="similarity">
    <text evidence="1">Belongs to the bactofilin family.</text>
</comment>
<dbReference type="Proteomes" id="UP000000647">
    <property type="component" value="Chromosome"/>
</dbReference>
<feature type="compositionally biased region" description="Basic and acidic residues" evidence="2">
    <location>
        <begin position="168"/>
        <end position="182"/>
    </location>
</feature>
<dbReference type="PANTHER" id="PTHR35024">
    <property type="entry name" value="HYPOTHETICAL CYTOSOLIC PROTEIN"/>
    <property type="match status" value="1"/>
</dbReference>
<dbReference type="PANTHER" id="PTHR35024:SF4">
    <property type="entry name" value="POLYMER-FORMING CYTOSKELETAL PROTEIN"/>
    <property type="match status" value="1"/>
</dbReference>
<reference evidence="3 4" key="2">
    <citation type="journal article" date="2013" name="Stand. Genomic Sci.">
        <title>Complete genome sequence of Halorhodospira halophila SL1.</title>
        <authorList>
            <person name="Challacombe J.F."/>
            <person name="Majid S."/>
            <person name="Deole R."/>
            <person name="Brettin T.S."/>
            <person name="Bruce D."/>
            <person name="Delano S.F."/>
            <person name="Detter J.C."/>
            <person name="Gleasner C.D."/>
            <person name="Han C.S."/>
            <person name="Misra M."/>
            <person name="Reitenga K.G."/>
            <person name="Mikhailova N."/>
            <person name="Woyke T."/>
            <person name="Pitluck S."/>
            <person name="Nolan M."/>
            <person name="Land M.L."/>
            <person name="Saunders E."/>
            <person name="Tapia R."/>
            <person name="Lapidus A."/>
            <person name="Ivanova N."/>
            <person name="Hoff W.D."/>
        </authorList>
    </citation>
    <scope>NUCLEOTIDE SEQUENCE [LARGE SCALE GENOMIC DNA]</scope>
    <source>
        <strain evidence="4">DSM 244 / SL1</strain>
    </source>
</reference>
<feature type="compositionally biased region" description="Polar residues" evidence="2">
    <location>
        <begin position="127"/>
        <end position="136"/>
    </location>
</feature>
<organism evidence="3 4">
    <name type="scientific">Halorhodospira halophila (strain DSM 244 / SL1)</name>
    <name type="common">Ectothiorhodospira halophila (strain DSM 244 / SL1)</name>
    <dbReference type="NCBI Taxonomy" id="349124"/>
    <lineage>
        <taxon>Bacteria</taxon>
        <taxon>Pseudomonadati</taxon>
        <taxon>Pseudomonadota</taxon>
        <taxon>Gammaproteobacteria</taxon>
        <taxon>Chromatiales</taxon>
        <taxon>Ectothiorhodospiraceae</taxon>
        <taxon>Halorhodospira</taxon>
    </lineage>
</organism>
<evidence type="ECO:0000313" key="3">
    <source>
        <dbReference type="EMBL" id="ABM62760.1"/>
    </source>
</evidence>
<dbReference type="OrthoDB" id="5612117at2"/>
<dbReference type="AlphaFoldDB" id="A1WYJ8"/>
<keyword evidence="4" id="KW-1185">Reference proteome</keyword>
<dbReference type="HOGENOM" id="CLU_1213440_0_0_6"/>
<proteinExistence type="inferred from homology"/>
<dbReference type="eggNOG" id="COG1664">
    <property type="taxonomic scope" value="Bacteria"/>
</dbReference>
<dbReference type="RefSeq" id="WP_011814782.1">
    <property type="nucleotide sequence ID" value="NC_008789.1"/>
</dbReference>
<accession>A1WYJ8</accession>
<reference evidence="4" key="1">
    <citation type="submission" date="2006-12" db="EMBL/GenBank/DDBJ databases">
        <title>Complete sequence of Halorhodospira halophila SL1.</title>
        <authorList>
            <consortium name="US DOE Joint Genome Institute"/>
            <person name="Copeland A."/>
            <person name="Lucas S."/>
            <person name="Lapidus A."/>
            <person name="Barry K."/>
            <person name="Detter J.C."/>
            <person name="Glavina del Rio T."/>
            <person name="Hammon N."/>
            <person name="Israni S."/>
            <person name="Dalin E."/>
            <person name="Tice H."/>
            <person name="Pitluck S."/>
            <person name="Saunders E."/>
            <person name="Brettin T."/>
            <person name="Bruce D."/>
            <person name="Han C."/>
            <person name="Tapia R."/>
            <person name="Schmutz J."/>
            <person name="Larimer F."/>
            <person name="Land M."/>
            <person name="Hauser L."/>
            <person name="Kyrpides N."/>
            <person name="Mikhailova N."/>
            <person name="Hoff W."/>
            <person name="Richardson P."/>
        </authorList>
    </citation>
    <scope>NUCLEOTIDE SEQUENCE [LARGE SCALE GENOMIC DNA]</scope>
    <source>
        <strain evidence="4">DSM 244 / SL1</strain>
    </source>
</reference>
<dbReference type="EMBL" id="CP000544">
    <property type="protein sequence ID" value="ABM62760.1"/>
    <property type="molecule type" value="Genomic_DNA"/>
</dbReference>
<protein>
    <recommendedName>
        <fullName evidence="5">Polymer-forming cytoskeletal protein</fullName>
    </recommendedName>
</protein>
<dbReference type="InterPro" id="IPR007607">
    <property type="entry name" value="BacA/B"/>
</dbReference>
<feature type="region of interest" description="Disordered" evidence="2">
    <location>
        <begin position="127"/>
        <end position="228"/>
    </location>
</feature>
<dbReference type="Pfam" id="PF04519">
    <property type="entry name" value="Bactofilin"/>
    <property type="match status" value="1"/>
</dbReference>
<feature type="compositionally biased region" description="Acidic residues" evidence="2">
    <location>
        <begin position="194"/>
        <end position="210"/>
    </location>
</feature>
<evidence type="ECO:0000256" key="1">
    <source>
        <dbReference type="ARBA" id="ARBA00044755"/>
    </source>
</evidence>
<dbReference type="eggNOG" id="COG5373">
    <property type="taxonomic scope" value="Bacteria"/>
</dbReference>
<evidence type="ECO:0000256" key="2">
    <source>
        <dbReference type="SAM" id="MobiDB-lite"/>
    </source>
</evidence>